<keyword evidence="2" id="KW-0812">Transmembrane</keyword>
<accession>A0A0J1GSC1</accession>
<feature type="transmembrane region" description="Helical" evidence="2">
    <location>
        <begin position="425"/>
        <end position="450"/>
    </location>
</feature>
<dbReference type="RefSeq" id="WP_047880913.1">
    <property type="nucleotide sequence ID" value="NZ_LDOT01000045.1"/>
</dbReference>
<sequence>MRASLFAKLYPLLQALWNHRYLLLLPVLIMPLLMTSGGALKAKRYYAQTTILVQEAAMLNPFLEDLSISMNLQKRIKALRVLLHSQFVLEQVVLELKLASAHNPSQLNTVVSQLNSNLSVNLIGNDLVQLGLNWHTPKEMPEILNKLSELFLDKLRAPGRASIDGSELFLQQQLEATLIDLENAESALATFKSNNAGNLPQLQGSRIQNYAKINTLIQETRLELLNAKAQRDNFYNRLASTNPVIGMLETEIVKAEAELAILRASYTDRHSSVKAVLRQLHRLKQERANLVDQQQSLNAQEISQLWQRIASNAQQLENTNQPILISQFEQLQQAESLIHSLEGELKLLESQASRLQNKRAEFAQLEKELTVLQRNYDVKAKIYNQLLERYEMAKVTGQLGRFEEPNKLKIISRPSIPSQPLNWPWWLNFTTGIFAGLGIGLSLICAVQLLDTRLYQSQHIIRLANAPVLIRIPYFSEERL</sequence>
<dbReference type="Gene3D" id="1.10.287.1490">
    <property type="match status" value="1"/>
</dbReference>
<dbReference type="STRING" id="1195763.ABT56_21205"/>
<feature type="coiled-coil region" evidence="1">
    <location>
        <begin position="245"/>
        <end position="300"/>
    </location>
</feature>
<keyword evidence="4" id="KW-1185">Reference proteome</keyword>
<organism evidence="3 4">
    <name type="scientific">Photobacterium aquae</name>
    <dbReference type="NCBI Taxonomy" id="1195763"/>
    <lineage>
        <taxon>Bacteria</taxon>
        <taxon>Pseudomonadati</taxon>
        <taxon>Pseudomonadota</taxon>
        <taxon>Gammaproteobacteria</taxon>
        <taxon>Vibrionales</taxon>
        <taxon>Vibrionaceae</taxon>
        <taxon>Photobacterium</taxon>
    </lineage>
</organism>
<evidence type="ECO:0000313" key="4">
    <source>
        <dbReference type="Proteomes" id="UP000036097"/>
    </source>
</evidence>
<keyword evidence="1" id="KW-0175">Coiled coil</keyword>
<comment type="caution">
    <text evidence="3">The sequence shown here is derived from an EMBL/GenBank/DDBJ whole genome shotgun (WGS) entry which is preliminary data.</text>
</comment>
<gene>
    <name evidence="3" type="ORF">ABT56_21205</name>
</gene>
<proteinExistence type="predicted"/>
<feature type="coiled-coil region" evidence="1">
    <location>
        <begin position="331"/>
        <end position="375"/>
    </location>
</feature>
<dbReference type="PANTHER" id="PTHR32309">
    <property type="entry name" value="TYROSINE-PROTEIN KINASE"/>
    <property type="match status" value="1"/>
</dbReference>
<protein>
    <submittedName>
        <fullName evidence="3">Sugar transporter</fullName>
    </submittedName>
</protein>
<evidence type="ECO:0000256" key="2">
    <source>
        <dbReference type="SAM" id="Phobius"/>
    </source>
</evidence>
<keyword evidence="3" id="KW-0762">Sugar transport</keyword>
<dbReference type="EMBL" id="LDOT01000045">
    <property type="protein sequence ID" value="KLV02643.1"/>
    <property type="molecule type" value="Genomic_DNA"/>
</dbReference>
<dbReference type="Proteomes" id="UP000036097">
    <property type="component" value="Unassembled WGS sequence"/>
</dbReference>
<keyword evidence="2" id="KW-1133">Transmembrane helix</keyword>
<name>A0A0J1GSC1_9GAMM</name>
<dbReference type="PANTHER" id="PTHR32309:SF31">
    <property type="entry name" value="CAPSULAR EXOPOLYSACCHARIDE FAMILY"/>
    <property type="match status" value="1"/>
</dbReference>
<keyword evidence="2" id="KW-0472">Membrane</keyword>
<feature type="transmembrane region" description="Helical" evidence="2">
    <location>
        <begin position="21"/>
        <end position="40"/>
    </location>
</feature>
<keyword evidence="3" id="KW-0813">Transport</keyword>
<evidence type="ECO:0000256" key="1">
    <source>
        <dbReference type="SAM" id="Coils"/>
    </source>
</evidence>
<dbReference type="InterPro" id="IPR050445">
    <property type="entry name" value="Bact_polysacc_biosynth/exp"/>
</dbReference>
<reference evidence="3 4" key="1">
    <citation type="submission" date="2015-05" db="EMBL/GenBank/DDBJ databases">
        <title>Photobacterium galathea sp. nov.</title>
        <authorList>
            <person name="Machado H."/>
            <person name="Gram L."/>
        </authorList>
    </citation>
    <scope>NUCLEOTIDE SEQUENCE [LARGE SCALE GENOMIC DNA]</scope>
    <source>
        <strain evidence="3 4">CGMCC 1.12159</strain>
    </source>
</reference>
<dbReference type="AlphaFoldDB" id="A0A0J1GSC1"/>
<dbReference type="OrthoDB" id="6210130at2"/>
<dbReference type="PATRIC" id="fig|1195763.3.peg.4554"/>
<evidence type="ECO:0000313" key="3">
    <source>
        <dbReference type="EMBL" id="KLV02643.1"/>
    </source>
</evidence>